<accession>A0ABN3U1E0</accession>
<name>A0ABN3U1E0_9ACTN</name>
<sequence length="96" mass="10207">MAIIVTFHAEGAGQELYDACIERLVGRPFTSLADMPVSGLLAHVAGPVDGGWRVTDVWESPEALEAFGKILAPVLAELGYGHLRPEITPAHNVVTS</sequence>
<comment type="caution">
    <text evidence="1">The sequence shown here is derived from an EMBL/GenBank/DDBJ whole genome shotgun (WGS) entry which is preliminary data.</text>
</comment>
<dbReference type="EMBL" id="BAAASL010000019">
    <property type="protein sequence ID" value="GAA2722292.1"/>
    <property type="molecule type" value="Genomic_DNA"/>
</dbReference>
<organism evidence="1 2">
    <name type="scientific">Streptomyces luteosporeus</name>
    <dbReference type="NCBI Taxonomy" id="173856"/>
    <lineage>
        <taxon>Bacteria</taxon>
        <taxon>Bacillati</taxon>
        <taxon>Actinomycetota</taxon>
        <taxon>Actinomycetes</taxon>
        <taxon>Kitasatosporales</taxon>
        <taxon>Streptomycetaceae</taxon>
        <taxon>Streptomyces</taxon>
    </lineage>
</organism>
<evidence type="ECO:0000313" key="1">
    <source>
        <dbReference type="EMBL" id="GAA2722292.1"/>
    </source>
</evidence>
<dbReference type="Proteomes" id="UP001500886">
    <property type="component" value="Unassembled WGS sequence"/>
</dbReference>
<dbReference type="RefSeq" id="WP_344437587.1">
    <property type="nucleotide sequence ID" value="NZ_BAAASL010000019.1"/>
</dbReference>
<proteinExistence type="predicted"/>
<reference evidence="1 2" key="1">
    <citation type="journal article" date="2019" name="Int. J. Syst. Evol. Microbiol.">
        <title>The Global Catalogue of Microorganisms (GCM) 10K type strain sequencing project: providing services to taxonomists for standard genome sequencing and annotation.</title>
        <authorList>
            <consortium name="The Broad Institute Genomics Platform"/>
            <consortium name="The Broad Institute Genome Sequencing Center for Infectious Disease"/>
            <person name="Wu L."/>
            <person name="Ma J."/>
        </authorList>
    </citation>
    <scope>NUCLEOTIDE SEQUENCE [LARGE SCALE GENOMIC DNA]</scope>
    <source>
        <strain evidence="1 2">JCM 4542</strain>
    </source>
</reference>
<evidence type="ECO:0000313" key="2">
    <source>
        <dbReference type="Proteomes" id="UP001500886"/>
    </source>
</evidence>
<evidence type="ECO:0008006" key="3">
    <source>
        <dbReference type="Google" id="ProtNLM"/>
    </source>
</evidence>
<keyword evidence="2" id="KW-1185">Reference proteome</keyword>
<gene>
    <name evidence="1" type="ORF">GCM10010315_47180</name>
</gene>
<protein>
    <recommendedName>
        <fullName evidence="3">Antibiotic biosynthesis monooxygenase</fullName>
    </recommendedName>
</protein>